<evidence type="ECO:0000313" key="8">
    <source>
        <dbReference type="EMBL" id="PHN06593.1"/>
    </source>
</evidence>
<dbReference type="Pfam" id="PF01632">
    <property type="entry name" value="Ribosomal_L35p"/>
    <property type="match status" value="1"/>
</dbReference>
<feature type="region of interest" description="Disordered" evidence="7">
    <location>
        <begin position="23"/>
        <end position="48"/>
    </location>
</feature>
<evidence type="ECO:0000256" key="1">
    <source>
        <dbReference type="ARBA" id="ARBA00006598"/>
    </source>
</evidence>
<organism evidence="8 9">
    <name type="scientific">Flavilitoribacter nigricans (strain ATCC 23147 / DSM 23189 / NBRC 102662 / NCIMB 1420 / SS-2)</name>
    <name type="common">Lewinella nigricans</name>
    <dbReference type="NCBI Taxonomy" id="1122177"/>
    <lineage>
        <taxon>Bacteria</taxon>
        <taxon>Pseudomonadati</taxon>
        <taxon>Bacteroidota</taxon>
        <taxon>Saprospiria</taxon>
        <taxon>Saprospirales</taxon>
        <taxon>Lewinellaceae</taxon>
        <taxon>Flavilitoribacter</taxon>
    </lineage>
</organism>
<evidence type="ECO:0000256" key="6">
    <source>
        <dbReference type="RuleBase" id="RU000568"/>
    </source>
</evidence>
<protein>
    <recommendedName>
        <fullName evidence="4 5">Large ribosomal subunit protein bL35</fullName>
    </recommendedName>
</protein>
<evidence type="ECO:0000256" key="7">
    <source>
        <dbReference type="SAM" id="MobiDB-lite"/>
    </source>
</evidence>
<feature type="compositionally biased region" description="Basic residues" evidence="7">
    <location>
        <begin position="23"/>
        <end position="42"/>
    </location>
</feature>
<dbReference type="RefSeq" id="WP_099149849.1">
    <property type="nucleotide sequence ID" value="NZ_PDUD01000017.1"/>
</dbReference>
<comment type="caution">
    <text evidence="8">The sequence shown here is derived from an EMBL/GenBank/DDBJ whole genome shotgun (WGS) entry which is preliminary data.</text>
</comment>
<keyword evidence="2 5" id="KW-0689">Ribosomal protein</keyword>
<dbReference type="InterPro" id="IPR037229">
    <property type="entry name" value="Ribosomal_bL35_sf"/>
</dbReference>
<sequence>MPKMKTHSSAKKRFKVTGSGKVKRFQAKTSHMMRNKSKKAKLRLRDATTVSPADEARVLRMLCKK</sequence>
<evidence type="ECO:0000313" key="9">
    <source>
        <dbReference type="Proteomes" id="UP000223913"/>
    </source>
</evidence>
<dbReference type="InterPro" id="IPR001706">
    <property type="entry name" value="Ribosomal_bL35"/>
</dbReference>
<dbReference type="FunFam" id="4.10.410.60:FF:000001">
    <property type="entry name" value="50S ribosomal protein L35"/>
    <property type="match status" value="1"/>
</dbReference>
<keyword evidence="3 5" id="KW-0687">Ribonucleoprotein</keyword>
<dbReference type="AlphaFoldDB" id="A0A2D0NFN5"/>
<dbReference type="PRINTS" id="PR00064">
    <property type="entry name" value="RIBOSOMALL35"/>
</dbReference>
<dbReference type="PANTHER" id="PTHR33343:SF1">
    <property type="entry name" value="LARGE RIBOSOMAL SUBUNIT PROTEIN BL35M"/>
    <property type="match status" value="1"/>
</dbReference>
<reference evidence="8 9" key="1">
    <citation type="submission" date="2017-10" db="EMBL/GenBank/DDBJ databases">
        <title>The draft genome sequence of Lewinella nigricans NBRC 102662.</title>
        <authorList>
            <person name="Wang K."/>
        </authorList>
    </citation>
    <scope>NUCLEOTIDE SEQUENCE [LARGE SCALE GENOMIC DNA]</scope>
    <source>
        <strain evidence="8 9">NBRC 102662</strain>
    </source>
</reference>
<dbReference type="PANTHER" id="PTHR33343">
    <property type="entry name" value="54S RIBOSOMAL PROTEIN BL35M"/>
    <property type="match status" value="1"/>
</dbReference>
<dbReference type="EMBL" id="PDUD01000017">
    <property type="protein sequence ID" value="PHN06593.1"/>
    <property type="molecule type" value="Genomic_DNA"/>
</dbReference>
<dbReference type="PROSITE" id="PS00936">
    <property type="entry name" value="RIBOSOMAL_L35"/>
    <property type="match status" value="1"/>
</dbReference>
<comment type="similarity">
    <text evidence="1 5 6">Belongs to the bacterial ribosomal protein bL35 family.</text>
</comment>
<name>A0A2D0NFN5_FLAN2</name>
<dbReference type="GO" id="GO:0006412">
    <property type="term" value="P:translation"/>
    <property type="evidence" value="ECO:0007669"/>
    <property type="project" value="UniProtKB-UniRule"/>
</dbReference>
<dbReference type="Gene3D" id="4.10.410.60">
    <property type="match status" value="1"/>
</dbReference>
<dbReference type="GO" id="GO:0003735">
    <property type="term" value="F:structural constituent of ribosome"/>
    <property type="evidence" value="ECO:0007669"/>
    <property type="project" value="InterPro"/>
</dbReference>
<dbReference type="InterPro" id="IPR021137">
    <property type="entry name" value="Ribosomal_bL35-like"/>
</dbReference>
<dbReference type="HAMAP" id="MF_00514">
    <property type="entry name" value="Ribosomal_bL35"/>
    <property type="match status" value="1"/>
</dbReference>
<dbReference type="OrthoDB" id="47476at2"/>
<evidence type="ECO:0000256" key="5">
    <source>
        <dbReference type="HAMAP-Rule" id="MF_00514"/>
    </source>
</evidence>
<dbReference type="NCBIfam" id="TIGR00001">
    <property type="entry name" value="rpmI_bact"/>
    <property type="match status" value="1"/>
</dbReference>
<dbReference type="SUPFAM" id="SSF143034">
    <property type="entry name" value="L35p-like"/>
    <property type="match status" value="1"/>
</dbReference>
<dbReference type="InterPro" id="IPR018265">
    <property type="entry name" value="Ribosomal_bL35_CS"/>
</dbReference>
<dbReference type="Proteomes" id="UP000223913">
    <property type="component" value="Unassembled WGS sequence"/>
</dbReference>
<evidence type="ECO:0000256" key="4">
    <source>
        <dbReference type="ARBA" id="ARBA00071664"/>
    </source>
</evidence>
<proteinExistence type="inferred from homology"/>
<evidence type="ECO:0000256" key="3">
    <source>
        <dbReference type="ARBA" id="ARBA00023274"/>
    </source>
</evidence>
<dbReference type="GO" id="GO:0022625">
    <property type="term" value="C:cytosolic large ribosomal subunit"/>
    <property type="evidence" value="ECO:0007669"/>
    <property type="project" value="TreeGrafter"/>
</dbReference>
<keyword evidence="9" id="KW-1185">Reference proteome</keyword>
<accession>A0A2D0NFN5</accession>
<evidence type="ECO:0000256" key="2">
    <source>
        <dbReference type="ARBA" id="ARBA00022980"/>
    </source>
</evidence>
<gene>
    <name evidence="5" type="primary">rpmI</name>
    <name evidence="8" type="ORF">CRP01_09840</name>
</gene>